<organism evidence="3 4">
    <name type="scientific">Suillus fuscotomentosus</name>
    <dbReference type="NCBI Taxonomy" id="1912939"/>
    <lineage>
        <taxon>Eukaryota</taxon>
        <taxon>Fungi</taxon>
        <taxon>Dikarya</taxon>
        <taxon>Basidiomycota</taxon>
        <taxon>Agaricomycotina</taxon>
        <taxon>Agaricomycetes</taxon>
        <taxon>Agaricomycetidae</taxon>
        <taxon>Boletales</taxon>
        <taxon>Suillineae</taxon>
        <taxon>Suillaceae</taxon>
        <taxon>Suillus</taxon>
    </lineage>
</organism>
<name>A0AAD4E599_9AGAM</name>
<reference evidence="3" key="1">
    <citation type="journal article" date="2020" name="New Phytol.">
        <title>Comparative genomics reveals dynamic genome evolution in host specialist ectomycorrhizal fungi.</title>
        <authorList>
            <person name="Lofgren L.A."/>
            <person name="Nguyen N.H."/>
            <person name="Vilgalys R."/>
            <person name="Ruytinx J."/>
            <person name="Liao H.L."/>
            <person name="Branco S."/>
            <person name="Kuo A."/>
            <person name="LaButti K."/>
            <person name="Lipzen A."/>
            <person name="Andreopoulos W."/>
            <person name="Pangilinan J."/>
            <person name="Riley R."/>
            <person name="Hundley H."/>
            <person name="Na H."/>
            <person name="Barry K."/>
            <person name="Grigoriev I.V."/>
            <person name="Stajich J.E."/>
            <person name="Kennedy P.G."/>
        </authorList>
    </citation>
    <scope>NUCLEOTIDE SEQUENCE</scope>
    <source>
        <strain evidence="3">FC203</strain>
    </source>
</reference>
<feature type="compositionally biased region" description="Polar residues" evidence="2">
    <location>
        <begin position="405"/>
        <end position="420"/>
    </location>
</feature>
<feature type="region of interest" description="Disordered" evidence="2">
    <location>
        <begin position="454"/>
        <end position="479"/>
    </location>
</feature>
<dbReference type="AlphaFoldDB" id="A0AAD4E599"/>
<proteinExistence type="predicted"/>
<dbReference type="GeneID" id="64669459"/>
<feature type="coiled-coil region" evidence="1">
    <location>
        <begin position="98"/>
        <end position="166"/>
    </location>
</feature>
<evidence type="ECO:0000256" key="2">
    <source>
        <dbReference type="SAM" id="MobiDB-lite"/>
    </source>
</evidence>
<dbReference type="EMBL" id="JABBWK010000030">
    <property type="protein sequence ID" value="KAG1899812.1"/>
    <property type="molecule type" value="Genomic_DNA"/>
</dbReference>
<dbReference type="RefSeq" id="XP_041225388.1">
    <property type="nucleotide sequence ID" value="XM_041375161.1"/>
</dbReference>
<accession>A0AAD4E599</accession>
<evidence type="ECO:0000256" key="1">
    <source>
        <dbReference type="SAM" id="Coils"/>
    </source>
</evidence>
<evidence type="ECO:0000313" key="4">
    <source>
        <dbReference type="Proteomes" id="UP001195769"/>
    </source>
</evidence>
<keyword evidence="4" id="KW-1185">Reference proteome</keyword>
<gene>
    <name evidence="3" type="ORF">F5891DRAFT_953166</name>
</gene>
<dbReference type="Proteomes" id="UP001195769">
    <property type="component" value="Unassembled WGS sequence"/>
</dbReference>
<keyword evidence="1" id="KW-0175">Coiled coil</keyword>
<sequence length="479" mass="54713">MPLRTRPKVSLSKEARAALRFTQREKSRLFRDALNDAWSQIDQTTKTIAGSHHKSIRRVQNNLYFGRGMLRSRRVKPNLWNTFCWKKNQEKENSGLGKAALQSLVRDHKDEYHTLSKEEQDELLEEFANSRETKTMGLRISAKSKVNDITQTLKAVENELNSLKCRTGAETILYTTRGSTDLPLRGVSFATEGVQTFMGSVMGIDGQDLVSKMEGFAVQGIKGAAKNHQQRVSRLRSSICEIMNSKLHKFYFILPEVTGDDRAKMQWVHYFRNVIQCYQVVVEGWPNNIPFTNLSKVSSAIPDLEMLLRKWESGATYWKAIDDIEFERLRRERDEGLESGDIIDQRRRTRSDKGKKHRQPAGTQNGRKTVHKSAEFVDTDDEQDEPRLQSPEPRLQSPEPHLQSPVAQPATSGSLPSTTPAPGFQFNALEFPFNPQFNLNAPEFQFNTPEFQFNPQFNFDGPEFQFNDAPDFGPGPLLN</sequence>
<protein>
    <submittedName>
        <fullName evidence="3">Uncharacterized protein</fullName>
    </submittedName>
</protein>
<feature type="compositionally biased region" description="Basic residues" evidence="2">
    <location>
        <begin position="347"/>
        <end position="359"/>
    </location>
</feature>
<feature type="region of interest" description="Disordered" evidence="2">
    <location>
        <begin position="340"/>
        <end position="423"/>
    </location>
</feature>
<comment type="caution">
    <text evidence="3">The sequence shown here is derived from an EMBL/GenBank/DDBJ whole genome shotgun (WGS) entry which is preliminary data.</text>
</comment>
<evidence type="ECO:0000313" key="3">
    <source>
        <dbReference type="EMBL" id="KAG1899812.1"/>
    </source>
</evidence>